<keyword evidence="3" id="KW-0812">Transmembrane</keyword>
<dbReference type="EMBL" id="OA882114">
    <property type="protein sequence ID" value="CAD7272928.1"/>
    <property type="molecule type" value="Genomic_DNA"/>
</dbReference>
<evidence type="ECO:0000256" key="4">
    <source>
        <dbReference type="SAM" id="SignalP"/>
    </source>
</evidence>
<evidence type="ECO:0000256" key="3">
    <source>
        <dbReference type="SAM" id="Phobius"/>
    </source>
</evidence>
<sequence>MMGIFFVSLFLLMIPSLAFAQDNVGLESVQIPPGLLPARLESAGAAVESNDGVNYGGCSENDIPVVDNGILQAADRALASSGELSYQCLAGFQNDQGDKWTVKVSCQFDPVSASYVWNANGACVPQQDEAKCDTVPVAPANAQLPEMDSLGGLLKFVSGAKVYFDCVDKFSTSAGDGVTPPYSECLRDGSWSPVQHECVLAQRIQLDEAAKKEEMAKTEKEKHARFFHADDPAGAEAETDAERFEHDAIIDRFVHLTNAKGLPHNEELHRLVHHGPAAAIDGGDIENDFPADAEFVAMAPGGPDVQQPLMEDKEKLRREERTLLALLKKQDEVLHPERKKRRGSDKKRKTKPKSKKATVRKMEEHKVDYTDSQWADIEGDGPKPGYHVAVRNTDGRFEMMPNNPKRLHAYHSTVKADIDRKIRRMHQLGGDDREVKTPRPRQDHNPYYVLFLVLGTFLTMVSGAGCLINHYGLLDLDSSGDECPPMPKCKSVKREQAPESGDQEEDCGKPWWEFC</sequence>
<feature type="compositionally biased region" description="Basic residues" evidence="2">
    <location>
        <begin position="337"/>
        <end position="359"/>
    </location>
</feature>
<dbReference type="CDD" id="cd00033">
    <property type="entry name" value="CCP"/>
    <property type="match status" value="1"/>
</dbReference>
<reference evidence="6" key="1">
    <citation type="submission" date="2020-11" db="EMBL/GenBank/DDBJ databases">
        <authorList>
            <person name="Tran Van P."/>
        </authorList>
    </citation>
    <scope>NUCLEOTIDE SEQUENCE</scope>
</reference>
<feature type="signal peptide" evidence="4">
    <location>
        <begin position="1"/>
        <end position="20"/>
    </location>
</feature>
<dbReference type="EMBL" id="CAJPEX010000077">
    <property type="protein sequence ID" value="CAG0913080.1"/>
    <property type="molecule type" value="Genomic_DNA"/>
</dbReference>
<dbReference type="InterPro" id="IPR000436">
    <property type="entry name" value="Sushi_SCR_CCP_dom"/>
</dbReference>
<accession>A0A7R9BD00</accession>
<feature type="domain" description="Sushi" evidence="5">
    <location>
        <begin position="155"/>
        <end position="198"/>
    </location>
</feature>
<evidence type="ECO:0000256" key="2">
    <source>
        <dbReference type="SAM" id="MobiDB-lite"/>
    </source>
</evidence>
<feature type="region of interest" description="Disordered" evidence="2">
    <location>
        <begin position="327"/>
        <end position="362"/>
    </location>
</feature>
<evidence type="ECO:0000259" key="5">
    <source>
        <dbReference type="Pfam" id="PF00084"/>
    </source>
</evidence>
<dbReference type="Pfam" id="PF00084">
    <property type="entry name" value="Sushi"/>
    <property type="match status" value="1"/>
</dbReference>
<evidence type="ECO:0000256" key="1">
    <source>
        <dbReference type="ARBA" id="ARBA00023157"/>
    </source>
</evidence>
<protein>
    <recommendedName>
        <fullName evidence="5">Sushi domain-containing protein</fullName>
    </recommendedName>
</protein>
<keyword evidence="3" id="KW-0472">Membrane</keyword>
<feature type="compositionally biased region" description="Basic and acidic residues" evidence="2">
    <location>
        <begin position="327"/>
        <end position="336"/>
    </location>
</feature>
<dbReference type="AlphaFoldDB" id="A0A7R9BD00"/>
<keyword evidence="7" id="KW-1185">Reference proteome</keyword>
<name>A0A7R9BD00_9CRUS</name>
<keyword evidence="1" id="KW-1015">Disulfide bond</keyword>
<feature type="chain" id="PRO_5036209944" description="Sushi domain-containing protein" evidence="4">
    <location>
        <begin position="21"/>
        <end position="515"/>
    </location>
</feature>
<feature type="transmembrane region" description="Helical" evidence="3">
    <location>
        <begin position="447"/>
        <end position="468"/>
    </location>
</feature>
<proteinExistence type="predicted"/>
<organism evidence="6">
    <name type="scientific">Notodromas monacha</name>
    <dbReference type="NCBI Taxonomy" id="399045"/>
    <lineage>
        <taxon>Eukaryota</taxon>
        <taxon>Metazoa</taxon>
        <taxon>Ecdysozoa</taxon>
        <taxon>Arthropoda</taxon>
        <taxon>Crustacea</taxon>
        <taxon>Oligostraca</taxon>
        <taxon>Ostracoda</taxon>
        <taxon>Podocopa</taxon>
        <taxon>Podocopida</taxon>
        <taxon>Cypridocopina</taxon>
        <taxon>Cypridoidea</taxon>
        <taxon>Cyprididae</taxon>
        <taxon>Notodromas</taxon>
    </lineage>
</organism>
<gene>
    <name evidence="6" type="ORF">NMOB1V02_LOCUS839</name>
</gene>
<feature type="region of interest" description="Disordered" evidence="2">
    <location>
        <begin position="484"/>
        <end position="507"/>
    </location>
</feature>
<evidence type="ECO:0000313" key="6">
    <source>
        <dbReference type="EMBL" id="CAD7272928.1"/>
    </source>
</evidence>
<evidence type="ECO:0000313" key="7">
    <source>
        <dbReference type="Proteomes" id="UP000678499"/>
    </source>
</evidence>
<keyword evidence="4" id="KW-0732">Signal</keyword>
<keyword evidence="3" id="KW-1133">Transmembrane helix</keyword>
<dbReference type="Proteomes" id="UP000678499">
    <property type="component" value="Unassembled WGS sequence"/>
</dbReference>